<dbReference type="EMBL" id="JASXSV010000036">
    <property type="protein sequence ID" value="MDP0590242.1"/>
    <property type="molecule type" value="Genomic_DNA"/>
</dbReference>
<sequence length="861" mass="96458">MCTNLYFRRSLIFSLITITIIFNTGATLAVGDKNSATSPNNHHEIHGSIERTTPMDINSVIRLIQPELNIMSKDLQENTSTVRNSIIKTDTQPSQEIMSETISKRDKKTVDSMMQNMLIVSKDIEERALRKLILEGSFCNYIHYKITGDFVFVNEPLLTIMPNNLTVTGALKISRCVNLKTLSKNLNADTIEIEYCDNLTTIPDNLHIKYLHINGCHGLLLLPDTLIVDVTAKIVECSKLKHLPSNFVKINLIVENCGELKTLGHDLTLTGKLEVSQCHKLTTIVANDLTVGSFFINENKILETLANKVRTTETSGALLRASSIVICPNLRTLAETMIITRYLTITECPELTHLPTKLEVGGMFIISYCDKITTLGYRLNFTSRVSMTNLKNLKTIGNNIIIGGLLTLRDNPNLKTIGNDITAHGIICIGCPDLEEIGDRVTVENDFGLIGCTNLVTINNTLKVGGHFDLDYCVTLAHLPGEKFELGGDLSLAGCNNLTAIPGWITTLGAKKDGDTRRVYLPYNNSMIRTVTEELLKNEVQGMEFIRYQPTDGEEALYPISLHTFGTFTEAFTFWKNLASPSQTSVTNIPIPDLQPNESADLIKFLELLTTTTDYKDENTRNFMAERVISILPFIIKKSEYQEHFLNILFSYLSSCIDGINFSLNELETALLIKDAEAQAMKNNNPSTLKEVGMKMMILAKIKEISAEYITKKLSGNDPVSVRMGFQIGLQEKFNLPGLAKSMHFITFSGVNQEDIDKAIIRISDSCTDAELNIFLTTWEPWEKYQRFCYIPKFDTLSSVPVININECAILHDTCNEMVLLNNVHVSYDALCKFFIDSGNNPFTNDVLHWSDVHKLILSHK</sequence>
<dbReference type="Proteomes" id="UP001178148">
    <property type="component" value="Unassembled WGS sequence"/>
</dbReference>
<organism evidence="3 4">
    <name type="scientific">Candidatus Endonucleibacter bathymodioli</name>
    <dbReference type="NCBI Taxonomy" id="539814"/>
    <lineage>
        <taxon>Bacteria</taxon>
        <taxon>Pseudomonadati</taxon>
        <taxon>Pseudomonadota</taxon>
        <taxon>Gammaproteobacteria</taxon>
        <taxon>Oceanospirillales</taxon>
        <taxon>Endozoicomonadaceae</taxon>
        <taxon>Candidatus Endonucleibacter</taxon>
    </lineage>
</organism>
<dbReference type="GO" id="GO:0005576">
    <property type="term" value="C:extracellular region"/>
    <property type="evidence" value="ECO:0007669"/>
    <property type="project" value="UniProtKB-UniRule"/>
</dbReference>
<keyword evidence="1" id="KW-0833">Ubl conjugation pathway</keyword>
<gene>
    <name evidence="3" type="ORF">QS748_14055</name>
</gene>
<dbReference type="InterPro" id="IPR029487">
    <property type="entry name" value="NEL_dom"/>
</dbReference>
<evidence type="ECO:0000256" key="1">
    <source>
        <dbReference type="PROSITE-ProRule" id="PRU01398"/>
    </source>
</evidence>
<proteinExistence type="inferred from homology"/>
<reference evidence="3 4" key="1">
    <citation type="journal article" date="2023" name="bioRxiv">
        <title>An intranuclear bacterial parasite of deep-sea mussels expresses apoptosis inhibitors acquired from its host.</title>
        <authorList>
            <person name="Gonzalez Porras M.A."/>
            <person name="Assie A."/>
            <person name="Tietjen M."/>
            <person name="Violette M."/>
            <person name="Kleiner M."/>
            <person name="Gruber-Vodicka H."/>
            <person name="Dubilier N."/>
            <person name="Leisch N."/>
        </authorList>
    </citation>
    <scope>NUCLEOTIDE SEQUENCE [LARGE SCALE GENOMIC DNA]</scope>
    <source>
        <strain evidence="3">IAP13</strain>
    </source>
</reference>
<evidence type="ECO:0000313" key="4">
    <source>
        <dbReference type="Proteomes" id="UP001178148"/>
    </source>
</evidence>
<keyword evidence="1" id="KW-0808">Transferase</keyword>
<dbReference type="GO" id="GO:0016567">
    <property type="term" value="P:protein ubiquitination"/>
    <property type="evidence" value="ECO:0007669"/>
    <property type="project" value="InterPro"/>
</dbReference>
<comment type="caution">
    <text evidence="3">The sequence shown here is derived from an EMBL/GenBank/DDBJ whole genome shotgun (WGS) entry which is preliminary data.</text>
</comment>
<dbReference type="PANTHER" id="PTHR36766">
    <property type="entry name" value="PLANT BROAD-SPECTRUM MILDEW RESISTANCE PROTEIN RPW8"/>
    <property type="match status" value="1"/>
</dbReference>
<dbReference type="PANTHER" id="PTHR36766:SF30">
    <property type="entry name" value="TIR-NBS TYPE DISEASE RESISTANCE PROTEIN-RELATED"/>
    <property type="match status" value="1"/>
</dbReference>
<dbReference type="Gene3D" id="1.20.58.360">
    <property type="entry name" value="Shigella T3SS effector IpaH defines"/>
    <property type="match status" value="1"/>
</dbReference>
<feature type="active site" description="Glycyl thioester intermediate" evidence="1">
    <location>
        <position position="656"/>
    </location>
</feature>
<accession>A0AA90NWE4</accession>
<name>A0AA90NWE4_9GAMM</name>
<keyword evidence="1" id="KW-0832">Ubl conjugation</keyword>
<dbReference type="GO" id="GO:0004842">
    <property type="term" value="F:ubiquitin-protein transferase activity"/>
    <property type="evidence" value="ECO:0007669"/>
    <property type="project" value="UniProtKB-UniRule"/>
</dbReference>
<dbReference type="PROSITE" id="PS52053">
    <property type="entry name" value="NEL"/>
    <property type="match status" value="1"/>
</dbReference>
<evidence type="ECO:0000313" key="3">
    <source>
        <dbReference type="EMBL" id="MDP0590242.1"/>
    </source>
</evidence>
<protein>
    <submittedName>
        <fullName evidence="3">NEL-type E3 ubiquitin ligase domain-containing protein</fullName>
    </submittedName>
</protein>
<dbReference type="AlphaFoldDB" id="A0AA90NWE4"/>
<keyword evidence="1" id="KW-0964">Secreted</keyword>
<evidence type="ECO:0000259" key="2">
    <source>
        <dbReference type="PROSITE" id="PS52053"/>
    </source>
</evidence>
<comment type="PTM">
    <text evidence="1">Ubiquitinated in the presence of host E1 ubiquitin-activating enzyme, E2 ubiquitin-conjugating enzyme and ubiquitin.</text>
</comment>
<keyword evidence="1" id="KW-1035">Host cytoplasm</keyword>
<keyword evidence="4" id="KW-1185">Reference proteome</keyword>
<dbReference type="Pfam" id="PF14496">
    <property type="entry name" value="NEL"/>
    <property type="match status" value="1"/>
</dbReference>
<comment type="similarity">
    <text evidence="1">Belongs to the LRR-containing bacterial E3 ligase family.</text>
</comment>
<feature type="domain" description="NEL" evidence="2">
    <location>
        <begin position="567"/>
        <end position="861"/>
    </location>
</feature>